<dbReference type="Pfam" id="PF03795">
    <property type="entry name" value="YCII"/>
    <property type="match status" value="1"/>
</dbReference>
<name>A0A2P2BWW7_9ZZZZ</name>
<accession>A0A2P2BWW7</accession>
<dbReference type="Gene3D" id="3.30.70.1060">
    <property type="entry name" value="Dimeric alpha+beta barrel"/>
    <property type="match status" value="1"/>
</dbReference>
<evidence type="ECO:0000313" key="2">
    <source>
        <dbReference type="EMBL" id="CUR54229.1"/>
    </source>
</evidence>
<feature type="domain" description="YCII-related" evidence="1">
    <location>
        <begin position="20"/>
        <end position="100"/>
    </location>
</feature>
<dbReference type="SUPFAM" id="SSF54909">
    <property type="entry name" value="Dimeric alpha+beta barrel"/>
    <property type="match status" value="1"/>
</dbReference>
<evidence type="ECO:0000259" key="1">
    <source>
        <dbReference type="Pfam" id="PF03795"/>
    </source>
</evidence>
<organism evidence="2">
    <name type="scientific">metagenome</name>
    <dbReference type="NCBI Taxonomy" id="256318"/>
    <lineage>
        <taxon>unclassified sequences</taxon>
        <taxon>metagenomes</taxon>
    </lineage>
</organism>
<dbReference type="EMBL" id="CZKA01000006">
    <property type="protein sequence ID" value="CUR54229.1"/>
    <property type="molecule type" value="Genomic_DNA"/>
</dbReference>
<proteinExistence type="predicted"/>
<reference evidence="2" key="1">
    <citation type="submission" date="2015-08" db="EMBL/GenBank/DDBJ databases">
        <authorList>
            <person name="Babu N.S."/>
            <person name="Beckwith C.J."/>
            <person name="Beseler K.G."/>
            <person name="Brison A."/>
            <person name="Carone J.V."/>
            <person name="Caskin T.P."/>
            <person name="Diamond M."/>
            <person name="Durham M.E."/>
            <person name="Foxe J.M."/>
            <person name="Go M."/>
            <person name="Henderson B.A."/>
            <person name="Jones I.B."/>
            <person name="McGettigan J.A."/>
            <person name="Micheletti S.J."/>
            <person name="Nasrallah M.E."/>
            <person name="Ortiz D."/>
            <person name="Piller C.R."/>
            <person name="Privatt S.R."/>
            <person name="Schneider S.L."/>
            <person name="Sharp S."/>
            <person name="Smith T.C."/>
            <person name="Stanton J.D."/>
            <person name="Ullery H.E."/>
            <person name="Wilson R.J."/>
            <person name="Serrano M.G."/>
            <person name="Buck G."/>
            <person name="Lee V."/>
            <person name="Wang Y."/>
            <person name="Carvalho R."/>
            <person name="Voegtly L."/>
            <person name="Shi R."/>
            <person name="Duckworth R."/>
            <person name="Johnson A."/>
            <person name="Loviza R."/>
            <person name="Walstead R."/>
            <person name="Shah Z."/>
            <person name="Kiflezghi M."/>
            <person name="Wade K."/>
            <person name="Ball S.L."/>
            <person name="Bradley K.W."/>
            <person name="Asai D.J."/>
            <person name="Bowman C.A."/>
            <person name="Russell D.A."/>
            <person name="Pope W.H."/>
            <person name="Jacobs-Sera D."/>
            <person name="Hendrix R.W."/>
            <person name="Hatfull G.F."/>
        </authorList>
    </citation>
    <scope>NUCLEOTIDE SEQUENCE</scope>
</reference>
<dbReference type="AlphaFoldDB" id="A0A2P2BWW7"/>
<sequence length="115" mass="12129">MSQYLLSVHGNLDDATPPEAEMQRMFAAVDAFNTDLQATGKWVFAGGLHPISSATVVNATGAEPVVTDGPYAEAKEFLGGFWVIEAEDLDEALALATRGSSACGAPVEVRPFQDV</sequence>
<protein>
    <recommendedName>
        <fullName evidence="1">YCII-related domain-containing protein</fullName>
    </recommendedName>
</protein>
<dbReference type="InterPro" id="IPR005545">
    <property type="entry name" value="YCII"/>
</dbReference>
<dbReference type="InterPro" id="IPR011008">
    <property type="entry name" value="Dimeric_a/b-barrel"/>
</dbReference>
<dbReference type="PANTHER" id="PTHR35174">
    <property type="entry name" value="BLL7171 PROTEIN-RELATED"/>
    <property type="match status" value="1"/>
</dbReference>
<dbReference type="PANTHER" id="PTHR35174:SF3">
    <property type="entry name" value="BLL7171 PROTEIN"/>
    <property type="match status" value="1"/>
</dbReference>
<gene>
    <name evidence="2" type="ORF">NOCA2140052</name>
</gene>